<comment type="cofactor">
    <cofactor evidence="3">
        <name>Fe cation</name>
        <dbReference type="ChEBI" id="CHEBI:24875"/>
    </cofactor>
</comment>
<name>A0A1Q3BIG2_CEPFO</name>
<feature type="chain" id="PRO_5011810600" description="Purple acid phosphatase" evidence="9">
    <location>
        <begin position="21"/>
        <end position="535"/>
    </location>
</feature>
<dbReference type="Pfam" id="PF00149">
    <property type="entry name" value="Metallophos"/>
    <property type="match status" value="1"/>
</dbReference>
<dbReference type="SUPFAM" id="SSF49363">
    <property type="entry name" value="Purple acid phosphatase, N-terminal domain"/>
    <property type="match status" value="1"/>
</dbReference>
<feature type="domain" description="Purple acid phosphatase C-terminal" evidence="11">
    <location>
        <begin position="471"/>
        <end position="510"/>
    </location>
</feature>
<dbReference type="EC" id="3.1.3.2" evidence="9"/>
<evidence type="ECO:0000256" key="8">
    <source>
        <dbReference type="ARBA" id="ARBA00023180"/>
    </source>
</evidence>
<dbReference type="InterPro" id="IPR041792">
    <property type="entry name" value="MPP_PAP"/>
</dbReference>
<dbReference type="Gene3D" id="2.60.40.380">
    <property type="entry name" value="Purple acid phosphatase-like, N-terminal"/>
    <property type="match status" value="1"/>
</dbReference>
<dbReference type="Pfam" id="PF16656">
    <property type="entry name" value="Pur_ac_phosph_N"/>
    <property type="match status" value="1"/>
</dbReference>
<dbReference type="InterPro" id="IPR008963">
    <property type="entry name" value="Purple_acid_Pase-like_N"/>
</dbReference>
<organism evidence="13 14">
    <name type="scientific">Cephalotus follicularis</name>
    <name type="common">Albany pitcher plant</name>
    <dbReference type="NCBI Taxonomy" id="3775"/>
    <lineage>
        <taxon>Eukaryota</taxon>
        <taxon>Viridiplantae</taxon>
        <taxon>Streptophyta</taxon>
        <taxon>Embryophyta</taxon>
        <taxon>Tracheophyta</taxon>
        <taxon>Spermatophyta</taxon>
        <taxon>Magnoliopsida</taxon>
        <taxon>eudicotyledons</taxon>
        <taxon>Gunneridae</taxon>
        <taxon>Pentapetalae</taxon>
        <taxon>rosids</taxon>
        <taxon>fabids</taxon>
        <taxon>Oxalidales</taxon>
        <taxon>Cephalotaceae</taxon>
        <taxon>Cephalotus</taxon>
    </lineage>
</organism>
<dbReference type="Pfam" id="PF14008">
    <property type="entry name" value="Metallophos_C"/>
    <property type="match status" value="1"/>
</dbReference>
<dbReference type="CDD" id="cd00839">
    <property type="entry name" value="MPP_PAPs"/>
    <property type="match status" value="1"/>
</dbReference>
<dbReference type="InterPro" id="IPR004843">
    <property type="entry name" value="Calcineurin-like_PHP"/>
</dbReference>
<keyword evidence="8" id="KW-0325">Glycoprotein</keyword>
<proteinExistence type="inferred from homology"/>
<evidence type="ECO:0000259" key="11">
    <source>
        <dbReference type="Pfam" id="PF14008"/>
    </source>
</evidence>
<keyword evidence="6 9" id="KW-0378">Hydrolase</keyword>
<evidence type="ECO:0000256" key="2">
    <source>
        <dbReference type="ARBA" id="ARBA00001947"/>
    </source>
</evidence>
<feature type="signal peptide" evidence="9">
    <location>
        <begin position="1"/>
        <end position="20"/>
    </location>
</feature>
<evidence type="ECO:0000256" key="9">
    <source>
        <dbReference type="RuleBase" id="RU361203"/>
    </source>
</evidence>
<dbReference type="InterPro" id="IPR039331">
    <property type="entry name" value="PAPs-like"/>
</dbReference>
<dbReference type="InParanoid" id="A0A1Q3BIG2"/>
<keyword evidence="7" id="KW-0862">Zinc</keyword>
<reference evidence="14" key="1">
    <citation type="submission" date="2016-04" db="EMBL/GenBank/DDBJ databases">
        <title>Cephalotus genome sequencing.</title>
        <authorList>
            <person name="Fukushima K."/>
            <person name="Hasebe M."/>
            <person name="Fang X."/>
        </authorList>
    </citation>
    <scope>NUCLEOTIDE SEQUENCE [LARGE SCALE GENOMIC DNA]</scope>
    <source>
        <strain evidence="14">cv. St1</strain>
    </source>
</reference>
<dbReference type="EMBL" id="BDDD01000580">
    <property type="protein sequence ID" value="GAV67689.1"/>
    <property type="molecule type" value="Genomic_DNA"/>
</dbReference>
<feature type="domain" description="Calcineurin-like phosphoesterase" evidence="10">
    <location>
        <begin position="193"/>
        <end position="407"/>
    </location>
</feature>
<dbReference type="InterPro" id="IPR029052">
    <property type="entry name" value="Metallo-depent_PP-like"/>
</dbReference>
<evidence type="ECO:0000256" key="7">
    <source>
        <dbReference type="ARBA" id="ARBA00022833"/>
    </source>
</evidence>
<dbReference type="InterPro" id="IPR025733">
    <property type="entry name" value="PAPs_C"/>
</dbReference>
<comment type="cofactor">
    <cofactor evidence="2">
        <name>Zn(2+)</name>
        <dbReference type="ChEBI" id="CHEBI:29105"/>
    </cofactor>
</comment>
<feature type="domain" description="Purple acid phosphatase N-terminal" evidence="12">
    <location>
        <begin position="69"/>
        <end position="181"/>
    </location>
</feature>
<dbReference type="PANTHER" id="PTHR22953:SF15">
    <property type="entry name" value="PURPLE ACID PHOSPHATASE 13"/>
    <property type="match status" value="1"/>
</dbReference>
<evidence type="ECO:0000313" key="14">
    <source>
        <dbReference type="Proteomes" id="UP000187406"/>
    </source>
</evidence>
<evidence type="ECO:0000256" key="3">
    <source>
        <dbReference type="ARBA" id="ARBA00001962"/>
    </source>
</evidence>
<dbReference type="GO" id="GO:0046872">
    <property type="term" value="F:metal ion binding"/>
    <property type="evidence" value="ECO:0007669"/>
    <property type="project" value="InterPro"/>
</dbReference>
<comment type="catalytic activity">
    <reaction evidence="1 9">
        <text>a phosphate monoester + H2O = an alcohol + phosphate</text>
        <dbReference type="Rhea" id="RHEA:15017"/>
        <dbReference type="ChEBI" id="CHEBI:15377"/>
        <dbReference type="ChEBI" id="CHEBI:30879"/>
        <dbReference type="ChEBI" id="CHEBI:43474"/>
        <dbReference type="ChEBI" id="CHEBI:67140"/>
        <dbReference type="EC" id="3.1.3.2"/>
    </reaction>
</comment>
<evidence type="ECO:0000256" key="6">
    <source>
        <dbReference type="ARBA" id="ARBA00022801"/>
    </source>
</evidence>
<gene>
    <name evidence="13" type="ORF">CFOL_v3_11194</name>
</gene>
<evidence type="ECO:0000256" key="1">
    <source>
        <dbReference type="ARBA" id="ARBA00000032"/>
    </source>
</evidence>
<sequence>MGLVSLFLVYYSLILVVSLGFLVHGDIPTTQGGPFVPVTVPLDKSFRGKAIDLPHTDTRLQGATYRYQPEQISVSLSYNYDSVYITWITGDFQIGDIETPWDYNFVGSLVQYGTYGMPLLNDASGSSLLYSREYPFEGLQNYTSGLIHRVRLTDLKADTLYQYQCGDPSIGPMSDVHYFKTMPESNRWSYPNRIAIVGDLGLTYNTTSTVDHLMSNHPDLVVLVGDISYADMYLTNGTPSDCYDCSFRDTPIHETYQPRWDYWGRFMQPLVSNVPLMVIEGDHDIELQPDDQAYTAYCARFSVPSQLDECKSLSYLYYSFNAGGIHFVMLDAYFPYDNISKQYLWLDSDLSSVDRSATPWLVAVWHPPWYSTYKAHYREAECMRVELEDILYKYGVDIIFNGHVHAYERSNRVYKYSLNECGPIYISVGDGGNQENMAIEHADEPGNCPVPQEYVDGSCAFNFTSGPAAGKFCWDQQPDYSAYRESSFGHGILEVKNETHALWTWHRNKDSYLNAGDIIYIVRNLECAQVQVEHR</sequence>
<dbReference type="OrthoDB" id="45007at2759"/>
<evidence type="ECO:0000256" key="4">
    <source>
        <dbReference type="ARBA" id="ARBA00008723"/>
    </source>
</evidence>
<dbReference type="SUPFAM" id="SSF56300">
    <property type="entry name" value="Metallo-dependent phosphatases"/>
    <property type="match status" value="1"/>
</dbReference>
<evidence type="ECO:0000256" key="5">
    <source>
        <dbReference type="ARBA" id="ARBA00022729"/>
    </source>
</evidence>
<dbReference type="AlphaFoldDB" id="A0A1Q3BIG2"/>
<keyword evidence="5 9" id="KW-0732">Signal</keyword>
<comment type="similarity">
    <text evidence="4 9">Belongs to the metallophosphoesterase superfamily. Purple acid phosphatase family.</text>
</comment>
<dbReference type="PANTHER" id="PTHR22953">
    <property type="entry name" value="ACID PHOSPHATASE RELATED"/>
    <property type="match status" value="1"/>
</dbReference>
<evidence type="ECO:0000313" key="13">
    <source>
        <dbReference type="EMBL" id="GAV67689.1"/>
    </source>
</evidence>
<dbReference type="InterPro" id="IPR015914">
    <property type="entry name" value="PAPs_N"/>
</dbReference>
<dbReference type="STRING" id="3775.A0A1Q3BIG2"/>
<dbReference type="Gene3D" id="3.60.21.10">
    <property type="match status" value="2"/>
</dbReference>
<evidence type="ECO:0000259" key="12">
    <source>
        <dbReference type="Pfam" id="PF16656"/>
    </source>
</evidence>
<dbReference type="GO" id="GO:0003993">
    <property type="term" value="F:acid phosphatase activity"/>
    <property type="evidence" value="ECO:0007669"/>
    <property type="project" value="UniProtKB-EC"/>
</dbReference>
<keyword evidence="14" id="KW-1185">Reference proteome</keyword>
<evidence type="ECO:0000259" key="10">
    <source>
        <dbReference type="Pfam" id="PF00149"/>
    </source>
</evidence>
<accession>A0A1Q3BIG2</accession>
<dbReference type="Proteomes" id="UP000187406">
    <property type="component" value="Unassembled WGS sequence"/>
</dbReference>
<protein>
    <recommendedName>
        <fullName evidence="9">Purple acid phosphatase</fullName>
        <ecNumber evidence="9">3.1.3.2</ecNumber>
    </recommendedName>
</protein>
<comment type="caution">
    <text evidence="13">The sequence shown here is derived from an EMBL/GenBank/DDBJ whole genome shotgun (WGS) entry which is preliminary data.</text>
</comment>